<feature type="transmembrane region" description="Helical" evidence="7">
    <location>
        <begin position="139"/>
        <end position="160"/>
    </location>
</feature>
<feature type="transmembrane region" description="Helical" evidence="7">
    <location>
        <begin position="220"/>
        <end position="243"/>
    </location>
</feature>
<feature type="transmembrane region" description="Helical" evidence="7">
    <location>
        <begin position="285"/>
        <end position="306"/>
    </location>
</feature>
<evidence type="ECO:0000313" key="10">
    <source>
        <dbReference type="Proteomes" id="UP000245845"/>
    </source>
</evidence>
<feature type="transmembrane region" description="Helical" evidence="7">
    <location>
        <begin position="29"/>
        <end position="50"/>
    </location>
</feature>
<evidence type="ECO:0000256" key="4">
    <source>
        <dbReference type="ARBA" id="ARBA00022692"/>
    </source>
</evidence>
<evidence type="ECO:0000256" key="6">
    <source>
        <dbReference type="ARBA" id="ARBA00023136"/>
    </source>
</evidence>
<dbReference type="InterPro" id="IPR002656">
    <property type="entry name" value="Acyl_transf_3_dom"/>
</dbReference>
<keyword evidence="6 7" id="KW-0472">Membrane</keyword>
<dbReference type="PANTHER" id="PTHR40074">
    <property type="entry name" value="O-ACETYLTRANSFERASE WECH"/>
    <property type="match status" value="1"/>
</dbReference>
<keyword evidence="10" id="KW-1185">Reference proteome</keyword>
<evidence type="ECO:0000259" key="8">
    <source>
        <dbReference type="Pfam" id="PF01757"/>
    </source>
</evidence>
<feature type="transmembrane region" description="Helical" evidence="7">
    <location>
        <begin position="166"/>
        <end position="183"/>
    </location>
</feature>
<gene>
    <name evidence="9" type="ORF">A8806_101355</name>
</gene>
<sequence>MGIAIIWIMLFHWPELFRSVPLVSFVTKRGMTGVEMFLLVSGIGLFYSMTKNENVKEFYIKRALRVLIPYLVISLPYWIWQDLWVKKDIGKFFLDYSLLAFWKSGDREVWYIALILGLYAVYPLIFKCFLKGGAVYKKAVLMALSLILPLIIYAVNPSYFAVTEIAFWRISSFVLGSLLAVWVMEGHKFSRMQFLGIAAAAIGTVAIVIVINHMVSVAGIFRVVYLPIGFICCFLSAVILWLLDCSWLNRLLSKFGACSLELYLIHIFLRSLYEYYVLGDGSDNSLMNTIVIPCITIALSIVLSMLAHKLIDKIKLGSK</sequence>
<reference evidence="9 10" key="1">
    <citation type="submission" date="2018-05" db="EMBL/GenBank/DDBJ databases">
        <title>The Hungate 1000. A catalogue of reference genomes from the rumen microbiome.</title>
        <authorList>
            <person name="Kelly W."/>
        </authorList>
    </citation>
    <scope>NUCLEOTIDE SEQUENCE [LARGE SCALE GENOMIC DNA]</scope>
    <source>
        <strain evidence="9 10">NLAE-zl-C242</strain>
    </source>
</reference>
<feature type="transmembrane region" description="Helical" evidence="7">
    <location>
        <begin position="255"/>
        <end position="273"/>
    </location>
</feature>
<feature type="domain" description="Acyltransferase 3" evidence="8">
    <location>
        <begin position="2"/>
        <end position="305"/>
    </location>
</feature>
<keyword evidence="5 7" id="KW-1133">Transmembrane helix</keyword>
<dbReference type="GO" id="GO:0009246">
    <property type="term" value="P:enterobacterial common antigen biosynthetic process"/>
    <property type="evidence" value="ECO:0007669"/>
    <property type="project" value="TreeGrafter"/>
</dbReference>
<dbReference type="EMBL" id="QGDL01000001">
    <property type="protein sequence ID" value="PWJ32067.1"/>
    <property type="molecule type" value="Genomic_DNA"/>
</dbReference>
<evidence type="ECO:0000256" key="2">
    <source>
        <dbReference type="ARBA" id="ARBA00007400"/>
    </source>
</evidence>
<dbReference type="GO" id="GO:0016413">
    <property type="term" value="F:O-acetyltransferase activity"/>
    <property type="evidence" value="ECO:0007669"/>
    <property type="project" value="TreeGrafter"/>
</dbReference>
<keyword evidence="3" id="KW-1003">Cell membrane</keyword>
<evidence type="ECO:0000256" key="7">
    <source>
        <dbReference type="SAM" id="Phobius"/>
    </source>
</evidence>
<dbReference type="AlphaFoldDB" id="A0A2Y9B8Q5"/>
<feature type="transmembrane region" description="Helical" evidence="7">
    <location>
        <begin position="195"/>
        <end position="214"/>
    </location>
</feature>
<dbReference type="PANTHER" id="PTHR40074:SF2">
    <property type="entry name" value="O-ACETYLTRANSFERASE WECH"/>
    <property type="match status" value="1"/>
</dbReference>
<protein>
    <submittedName>
        <fullName evidence="9">Peptidoglycan/LPS O-acetylase OafA/YrhL</fullName>
    </submittedName>
</protein>
<evidence type="ECO:0000256" key="3">
    <source>
        <dbReference type="ARBA" id="ARBA00022475"/>
    </source>
</evidence>
<evidence type="ECO:0000256" key="5">
    <source>
        <dbReference type="ARBA" id="ARBA00022989"/>
    </source>
</evidence>
<evidence type="ECO:0000256" key="1">
    <source>
        <dbReference type="ARBA" id="ARBA00004651"/>
    </source>
</evidence>
<keyword evidence="4 7" id="KW-0812">Transmembrane</keyword>
<dbReference type="Pfam" id="PF01757">
    <property type="entry name" value="Acyl_transf_3"/>
    <property type="match status" value="1"/>
</dbReference>
<feature type="transmembrane region" description="Helical" evidence="7">
    <location>
        <begin position="109"/>
        <end position="130"/>
    </location>
</feature>
<feature type="transmembrane region" description="Helical" evidence="7">
    <location>
        <begin position="62"/>
        <end position="80"/>
    </location>
</feature>
<proteinExistence type="inferred from homology"/>
<comment type="subcellular location">
    <subcellularLocation>
        <location evidence="1">Cell membrane</location>
        <topology evidence="1">Multi-pass membrane protein</topology>
    </subcellularLocation>
</comment>
<evidence type="ECO:0000313" key="9">
    <source>
        <dbReference type="EMBL" id="PWJ32067.1"/>
    </source>
</evidence>
<accession>A0A2Y9B8Q5</accession>
<dbReference type="GO" id="GO:0005886">
    <property type="term" value="C:plasma membrane"/>
    <property type="evidence" value="ECO:0007669"/>
    <property type="project" value="UniProtKB-SubCell"/>
</dbReference>
<dbReference type="Proteomes" id="UP000245845">
    <property type="component" value="Unassembled WGS sequence"/>
</dbReference>
<name>A0A2Y9B8Q5_9FIRM</name>
<comment type="caution">
    <text evidence="9">The sequence shown here is derived from an EMBL/GenBank/DDBJ whole genome shotgun (WGS) entry which is preliminary data.</text>
</comment>
<organism evidence="9 10">
    <name type="scientific">Faecalicatena orotica</name>
    <dbReference type="NCBI Taxonomy" id="1544"/>
    <lineage>
        <taxon>Bacteria</taxon>
        <taxon>Bacillati</taxon>
        <taxon>Bacillota</taxon>
        <taxon>Clostridia</taxon>
        <taxon>Lachnospirales</taxon>
        <taxon>Lachnospiraceae</taxon>
        <taxon>Faecalicatena</taxon>
    </lineage>
</organism>
<comment type="similarity">
    <text evidence="2">Belongs to the acyltransferase 3 family.</text>
</comment>